<gene>
    <name evidence="1" type="ORF">MSSIH_3609</name>
</gene>
<sequence>MQVASSLSFKYILPKYIRNNVNEFENLQIEFFSLWGIWITSSVYWLHESAELQVLFSCFSGSL</sequence>
<dbReference type="HOGENOM" id="CLU_2875126_0_0_2"/>
<protein>
    <submittedName>
        <fullName evidence="1">Uncharacterized protein</fullName>
    </submittedName>
</protein>
<dbReference type="EMBL" id="CP009507">
    <property type="protein sequence ID" value="AKB34299.1"/>
    <property type="molecule type" value="Genomic_DNA"/>
</dbReference>
<dbReference type="KEGG" id="msz:MSSIH_3609"/>
<accession>A0A0E3PHI5</accession>
<evidence type="ECO:0000313" key="2">
    <source>
        <dbReference type="Proteomes" id="UP000033092"/>
    </source>
</evidence>
<reference evidence="1 2" key="1">
    <citation type="submission" date="2014-07" db="EMBL/GenBank/DDBJ databases">
        <title>Methanogenic archaea and the global carbon cycle.</title>
        <authorList>
            <person name="Henriksen J.R."/>
            <person name="Luke J."/>
            <person name="Reinhart S."/>
            <person name="Benedict M.N."/>
            <person name="Youngblut N.D."/>
            <person name="Metcalf M.E."/>
            <person name="Whitaker R.J."/>
            <person name="Metcalf W.W."/>
        </authorList>
    </citation>
    <scope>NUCLEOTIDE SEQUENCE [LARGE SCALE GENOMIC DNA]</scope>
    <source>
        <strain evidence="1 2">HI350</strain>
    </source>
</reference>
<dbReference type="PATRIC" id="fig|1434119.4.peg.4692"/>
<proteinExistence type="predicted"/>
<name>A0A0E3PHI5_9EURY</name>
<organism evidence="1 2">
    <name type="scientific">Methanosarcina siciliae HI350</name>
    <dbReference type="NCBI Taxonomy" id="1434119"/>
    <lineage>
        <taxon>Archaea</taxon>
        <taxon>Methanobacteriati</taxon>
        <taxon>Methanobacteriota</taxon>
        <taxon>Stenosarchaea group</taxon>
        <taxon>Methanomicrobia</taxon>
        <taxon>Methanosarcinales</taxon>
        <taxon>Methanosarcinaceae</taxon>
        <taxon>Methanosarcina</taxon>
    </lineage>
</organism>
<evidence type="ECO:0000313" key="1">
    <source>
        <dbReference type="EMBL" id="AKB34299.1"/>
    </source>
</evidence>
<dbReference type="AlphaFoldDB" id="A0A0E3PHI5"/>
<dbReference type="Proteomes" id="UP000033092">
    <property type="component" value="Chromosome"/>
</dbReference>